<feature type="domain" description="F-box" evidence="3">
    <location>
        <begin position="169"/>
        <end position="207"/>
    </location>
</feature>
<dbReference type="EMBL" id="JAWDJX010000018">
    <property type="protein sequence ID" value="KAK3052908.1"/>
    <property type="molecule type" value="Genomic_DNA"/>
</dbReference>
<dbReference type="Proteomes" id="UP001271007">
    <property type="component" value="Unassembled WGS sequence"/>
</dbReference>
<feature type="domain" description="F-box" evidence="3">
    <location>
        <begin position="680"/>
        <end position="720"/>
    </location>
</feature>
<reference evidence="4" key="1">
    <citation type="submission" date="2023-04" db="EMBL/GenBank/DDBJ databases">
        <title>Black Yeasts Isolated from many extreme environments.</title>
        <authorList>
            <person name="Coleine C."/>
            <person name="Stajich J.E."/>
            <person name="Selbmann L."/>
        </authorList>
    </citation>
    <scope>NUCLEOTIDE SEQUENCE</scope>
    <source>
        <strain evidence="4">CCFEE 5312</strain>
    </source>
</reference>
<keyword evidence="2" id="KW-1133">Transmembrane helix</keyword>
<dbReference type="InterPro" id="IPR001810">
    <property type="entry name" value="F-box_dom"/>
</dbReference>
<organism evidence="4 5">
    <name type="scientific">Extremus antarcticus</name>
    <dbReference type="NCBI Taxonomy" id="702011"/>
    <lineage>
        <taxon>Eukaryota</taxon>
        <taxon>Fungi</taxon>
        <taxon>Dikarya</taxon>
        <taxon>Ascomycota</taxon>
        <taxon>Pezizomycotina</taxon>
        <taxon>Dothideomycetes</taxon>
        <taxon>Dothideomycetidae</taxon>
        <taxon>Mycosphaerellales</taxon>
        <taxon>Extremaceae</taxon>
        <taxon>Extremus</taxon>
    </lineage>
</organism>
<dbReference type="SMART" id="SM00256">
    <property type="entry name" value="FBOX"/>
    <property type="match status" value="2"/>
</dbReference>
<keyword evidence="5" id="KW-1185">Reference proteome</keyword>
<proteinExistence type="predicted"/>
<evidence type="ECO:0000259" key="3">
    <source>
        <dbReference type="SMART" id="SM00256"/>
    </source>
</evidence>
<gene>
    <name evidence="4" type="ORF">LTR09_005972</name>
</gene>
<dbReference type="Pfam" id="PF00646">
    <property type="entry name" value="F-box"/>
    <property type="match status" value="1"/>
</dbReference>
<feature type="transmembrane region" description="Helical" evidence="2">
    <location>
        <begin position="923"/>
        <end position="943"/>
    </location>
</feature>
<feature type="region of interest" description="Disordered" evidence="1">
    <location>
        <begin position="1"/>
        <end position="36"/>
    </location>
</feature>
<dbReference type="AlphaFoldDB" id="A0AAJ0DMW6"/>
<protein>
    <recommendedName>
        <fullName evidence="3">F-box domain-containing protein</fullName>
    </recommendedName>
</protein>
<keyword evidence="2" id="KW-0472">Membrane</keyword>
<evidence type="ECO:0000313" key="4">
    <source>
        <dbReference type="EMBL" id="KAK3052908.1"/>
    </source>
</evidence>
<evidence type="ECO:0000313" key="5">
    <source>
        <dbReference type="Proteomes" id="UP001271007"/>
    </source>
</evidence>
<feature type="transmembrane region" description="Helical" evidence="2">
    <location>
        <begin position="955"/>
        <end position="975"/>
    </location>
</feature>
<keyword evidence="2" id="KW-0812">Transmembrane</keyword>
<sequence length="1012" mass="112423">MEDTRRSAIAASVPPSSTTSDDERTTTTPAIGPNQHQNIDSAASAELTTTSWMAGPWRLRRYNADEMLHQFYTSRIPRPTITSTGQLVATPIAPSCYLSEAEEDAIFYSGTANITTTPAAELFVTPTDPCCTLSEAEVTEIFRFGKKNTTPTHAATLTTGHPATTALAIPHILEIIICNLPPFDIQEARKVSRIWRATIKGSKGLPSVRTLHPATTSDDSWKCSNTVRGVSWPAIGRTCCVPCYDTPQMKLHPQLDTIDVEKLPPGTKTFNLTEDRHCDPQRPESWDFRNYLNRHHEDFVTSPRCTAVVLKMSKFRDPISNRITFEHCTVYVPTGVKIRHLLEVVRSLEQQMRNRGALRLKVVGQVAVVDDASSIVPRSTASMKHQSSTAVAASLHPFTHRLPRTKRKLAGYPMYTTLDAYGVDGPKRSKLRSDASNAVHRFARSASDQEAVGINMKRTSDSVASKASKTSAQLSVGSILDSSDLGTVWPSFWSSSTELPIVPSAYPALSSAIDRAIVGSAARTALDPTGSGAAQSSTTLHRDGQIVHTERNIKVDSINARTASATDNVAQTSTTTTAQSLFGSGLEAGSMVTTAVTKVGSAQSTRSSRLLPVPNTPRPAALTSPSSYTASTRAPMTLDEIEELIEIATLGAAAAATAEQCRPVVIDRNTIALSDQGFAIPHILKGILCNLSPYDIQAARKVCYLWRGTIFRSKQLRPLRALTPTAITIGDDPRSWFNHIHWRQSELWRWDHGIGSTCCVPCYPFAKLILHPKLQTVHIPELPAEVITFELAKDRRDQQPSNAVSHGIFGASLLPFRKDFITSPRCSAVVLKICTLEQRRPPRTFEHCTVYVRTGITIGDLLIVVRKLERQIHNRGSFTLVLRGQLAVIEPNREPGFKQRAIDKCDVVLERVYWFLVWFVEEAWTRVITFVGRVFWLMVWLLVEMLRLIGWLLGGMWQIIVWSIGGAWRIVMWLLKMLWWSREWVPWVLFCVLGSHFCKLVFMSWVQTRRGE</sequence>
<feature type="region of interest" description="Disordered" evidence="1">
    <location>
        <begin position="603"/>
        <end position="629"/>
    </location>
</feature>
<evidence type="ECO:0000256" key="2">
    <source>
        <dbReference type="SAM" id="Phobius"/>
    </source>
</evidence>
<comment type="caution">
    <text evidence="4">The sequence shown here is derived from an EMBL/GenBank/DDBJ whole genome shotgun (WGS) entry which is preliminary data.</text>
</comment>
<feature type="transmembrane region" description="Helical" evidence="2">
    <location>
        <begin position="987"/>
        <end position="1006"/>
    </location>
</feature>
<name>A0AAJ0DMW6_9PEZI</name>
<accession>A0AAJ0DMW6</accession>
<evidence type="ECO:0000256" key="1">
    <source>
        <dbReference type="SAM" id="MobiDB-lite"/>
    </source>
</evidence>